<protein>
    <submittedName>
        <fullName evidence="1">Mannose-1-phosphate guanyltransferase</fullName>
    </submittedName>
</protein>
<dbReference type="Proteomes" id="UP000002432">
    <property type="component" value="Chromosome"/>
</dbReference>
<dbReference type="OrthoDB" id="285216at2"/>
<dbReference type="KEGG" id="aba:Acid345_4610"/>
<reference evidence="1 2" key="1">
    <citation type="journal article" date="2009" name="Appl. Environ. Microbiol.">
        <title>Three genomes from the phylum Acidobacteria provide insight into the lifestyles of these microorganisms in soils.</title>
        <authorList>
            <person name="Ward N.L."/>
            <person name="Challacombe J.F."/>
            <person name="Janssen P.H."/>
            <person name="Henrissat B."/>
            <person name="Coutinho P.M."/>
            <person name="Wu M."/>
            <person name="Xie G."/>
            <person name="Haft D.H."/>
            <person name="Sait M."/>
            <person name="Badger J."/>
            <person name="Barabote R.D."/>
            <person name="Bradley B."/>
            <person name="Brettin T.S."/>
            <person name="Brinkac L.M."/>
            <person name="Bruce D."/>
            <person name="Creasy T."/>
            <person name="Daugherty S.C."/>
            <person name="Davidsen T.M."/>
            <person name="DeBoy R.T."/>
            <person name="Detter J.C."/>
            <person name="Dodson R.J."/>
            <person name="Durkin A.S."/>
            <person name="Ganapathy A."/>
            <person name="Gwinn-Giglio M."/>
            <person name="Han C.S."/>
            <person name="Khouri H."/>
            <person name="Kiss H."/>
            <person name="Kothari S.P."/>
            <person name="Madupu R."/>
            <person name="Nelson K.E."/>
            <person name="Nelson W.C."/>
            <person name="Paulsen I."/>
            <person name="Penn K."/>
            <person name="Ren Q."/>
            <person name="Rosovitz M.J."/>
            <person name="Selengut J.D."/>
            <person name="Shrivastava S."/>
            <person name="Sullivan S.A."/>
            <person name="Tapia R."/>
            <person name="Thompson L.S."/>
            <person name="Watkins K.L."/>
            <person name="Yang Q."/>
            <person name="Yu C."/>
            <person name="Zafar N."/>
            <person name="Zhou L."/>
            <person name="Kuske C.R."/>
        </authorList>
    </citation>
    <scope>NUCLEOTIDE SEQUENCE [LARGE SCALE GENOMIC DNA]</scope>
    <source>
        <strain evidence="1 2">Ellin345</strain>
    </source>
</reference>
<dbReference type="SUPFAM" id="SSF53448">
    <property type="entry name" value="Nucleotide-diphospho-sugar transferases"/>
    <property type="match status" value="1"/>
</dbReference>
<dbReference type="SUPFAM" id="SSF51161">
    <property type="entry name" value="Trimeric LpxA-like enzymes"/>
    <property type="match status" value="1"/>
</dbReference>
<keyword evidence="2" id="KW-1185">Reference proteome</keyword>
<proteinExistence type="predicted"/>
<name>Q1IHP0_KORVE</name>
<evidence type="ECO:0000313" key="2">
    <source>
        <dbReference type="Proteomes" id="UP000002432"/>
    </source>
</evidence>
<dbReference type="Gene3D" id="3.90.550.10">
    <property type="entry name" value="Spore Coat Polysaccharide Biosynthesis Protein SpsA, Chain A"/>
    <property type="match status" value="1"/>
</dbReference>
<dbReference type="EnsemblBacteria" id="ABF43610">
    <property type="protein sequence ID" value="ABF43610"/>
    <property type="gene ID" value="Acid345_4610"/>
</dbReference>
<dbReference type="AlphaFoldDB" id="Q1IHP0"/>
<dbReference type="HOGENOM" id="CLU_705529_0_0_0"/>
<dbReference type="InterPro" id="IPR011004">
    <property type="entry name" value="Trimer_LpxA-like_sf"/>
</dbReference>
<evidence type="ECO:0000313" key="1">
    <source>
        <dbReference type="EMBL" id="ABF43610.1"/>
    </source>
</evidence>
<dbReference type="RefSeq" id="WP_011525407.1">
    <property type="nucleotide sequence ID" value="NC_008009.1"/>
</dbReference>
<dbReference type="EMBL" id="CP000360">
    <property type="protein sequence ID" value="ABF43610.1"/>
    <property type="molecule type" value="Genomic_DNA"/>
</dbReference>
<accession>Q1IHP0</accession>
<gene>
    <name evidence="1" type="ordered locus">Acid345_4610</name>
</gene>
<sequence length="391" mass="43282">MDVRAILVVGNTAPANTKAPRTESFAGLPLALYDVLGKSVLARTVQRLQHFGITQFTTVCDEKTGGALDARVKQEWNVVVEDHGLWRSAESVFNDFVQQGAELVLVLRIGAYAELDYEEFVQFHLEQHGRATVAVDARGYRIGIVALSASRRNDAAYLFRHNMEEFRVPCVQYQFRGYLNRLITPADLRQLSVDALLQNNHIQPIGREIRPGVWAGPRARIHPRARIVAPAYIGERAKLRASAVITRFTCIEHHAVVDCGTVLENTSIAPYTYVGAGLDINYAIVGRNRIASLRRNVEVEIKDPRLLSTLATSAPVRALREMGALAAYLPQQLFRGMFSRSQRTMPTDIPAAVNTPSAALKEPALTNPGGSINSTPEFPSELVVVRRYGNE</sequence>
<dbReference type="Gene3D" id="2.160.10.10">
    <property type="entry name" value="Hexapeptide repeat proteins"/>
    <property type="match status" value="1"/>
</dbReference>
<dbReference type="eggNOG" id="COG1208">
    <property type="taxonomic scope" value="Bacteria"/>
</dbReference>
<dbReference type="InterPro" id="IPR029044">
    <property type="entry name" value="Nucleotide-diphossugar_trans"/>
</dbReference>
<dbReference type="STRING" id="204669.Acid345_4610"/>
<organism evidence="1 2">
    <name type="scientific">Koribacter versatilis (strain Ellin345)</name>
    <dbReference type="NCBI Taxonomy" id="204669"/>
    <lineage>
        <taxon>Bacteria</taxon>
        <taxon>Pseudomonadati</taxon>
        <taxon>Acidobacteriota</taxon>
        <taxon>Terriglobia</taxon>
        <taxon>Terriglobales</taxon>
        <taxon>Candidatus Korobacteraceae</taxon>
        <taxon>Candidatus Korobacter</taxon>
    </lineage>
</organism>